<dbReference type="NCBIfam" id="TIGR01733">
    <property type="entry name" value="AA-adenyl-dom"/>
    <property type="match status" value="1"/>
</dbReference>
<dbReference type="InterPro" id="IPR045851">
    <property type="entry name" value="AMP-bd_C_sf"/>
</dbReference>
<dbReference type="SUPFAM" id="SSF52777">
    <property type="entry name" value="CoA-dependent acyltransferases"/>
    <property type="match status" value="2"/>
</dbReference>
<dbReference type="EMBL" id="BIFQ01000001">
    <property type="protein sequence ID" value="GCE07389.1"/>
    <property type="molecule type" value="Genomic_DNA"/>
</dbReference>
<dbReference type="InterPro" id="IPR025110">
    <property type="entry name" value="AMP-bd_C"/>
</dbReference>
<evidence type="ECO:0000313" key="6">
    <source>
        <dbReference type="EMBL" id="GCE07389.1"/>
    </source>
</evidence>
<protein>
    <recommendedName>
        <fullName evidence="5">Carrier domain-containing protein</fullName>
    </recommendedName>
</protein>
<dbReference type="Gene3D" id="3.30.559.30">
    <property type="entry name" value="Nonribosomal peptide synthetase, condensation domain"/>
    <property type="match status" value="1"/>
</dbReference>
<accession>A0A401ZKK5</accession>
<feature type="domain" description="Carrier" evidence="5">
    <location>
        <begin position="993"/>
        <end position="1068"/>
    </location>
</feature>
<dbReference type="CDD" id="cd12117">
    <property type="entry name" value="A_NRPS_Srf_like"/>
    <property type="match status" value="1"/>
</dbReference>
<dbReference type="Gene3D" id="3.30.559.10">
    <property type="entry name" value="Chloramphenicol acetyltransferase-like domain"/>
    <property type="match status" value="1"/>
</dbReference>
<dbReference type="FunFam" id="3.40.50.12780:FF:000012">
    <property type="entry name" value="Non-ribosomal peptide synthetase"/>
    <property type="match status" value="1"/>
</dbReference>
<dbReference type="PROSITE" id="PS00012">
    <property type="entry name" value="PHOSPHOPANTETHEINE"/>
    <property type="match status" value="1"/>
</dbReference>
<dbReference type="Gene3D" id="3.40.50.1820">
    <property type="entry name" value="alpha/beta hydrolase"/>
    <property type="match status" value="1"/>
</dbReference>
<dbReference type="InterPro" id="IPR023213">
    <property type="entry name" value="CAT-like_dom_sf"/>
</dbReference>
<evidence type="ECO:0000256" key="4">
    <source>
        <dbReference type="ARBA" id="ARBA00022553"/>
    </source>
</evidence>
<dbReference type="FunFam" id="3.30.300.30:FF:000010">
    <property type="entry name" value="Enterobactin synthetase component F"/>
    <property type="match status" value="1"/>
</dbReference>
<dbReference type="Pfam" id="PF00501">
    <property type="entry name" value="AMP-binding"/>
    <property type="match status" value="1"/>
</dbReference>
<dbReference type="Pfam" id="PF13193">
    <property type="entry name" value="AMP-binding_C"/>
    <property type="match status" value="1"/>
</dbReference>
<comment type="caution">
    <text evidence="6">The sequence shown here is derived from an EMBL/GenBank/DDBJ whole genome shotgun (WGS) entry which is preliminary data.</text>
</comment>
<dbReference type="InterPro" id="IPR020845">
    <property type="entry name" value="AMP-binding_CS"/>
</dbReference>
<dbReference type="GO" id="GO:0008610">
    <property type="term" value="P:lipid biosynthetic process"/>
    <property type="evidence" value="ECO:0007669"/>
    <property type="project" value="UniProtKB-ARBA"/>
</dbReference>
<dbReference type="FunFam" id="1.10.1200.10:FF:000005">
    <property type="entry name" value="Nonribosomal peptide synthetase 1"/>
    <property type="match status" value="1"/>
</dbReference>
<dbReference type="RefSeq" id="WP_126598609.1">
    <property type="nucleotide sequence ID" value="NZ_BIFQ01000001.1"/>
</dbReference>
<organism evidence="6 7">
    <name type="scientific">Dictyobacter aurantiacus</name>
    <dbReference type="NCBI Taxonomy" id="1936993"/>
    <lineage>
        <taxon>Bacteria</taxon>
        <taxon>Bacillati</taxon>
        <taxon>Chloroflexota</taxon>
        <taxon>Ktedonobacteria</taxon>
        <taxon>Ktedonobacterales</taxon>
        <taxon>Dictyobacteraceae</taxon>
        <taxon>Dictyobacter</taxon>
    </lineage>
</organism>
<sequence length="1096" mass="122834">MSFDNVEDIYVLSPMQQGMLFHTLYTPNAGAYILQSGWELRGELNEGAFRAAWQYVIERRSILRTGFVWEGLEKPLQVVLRSAEVPWRQHDWRGRAPDEQEASWERLLEEDRGNPFALDKAPLMRFQLVRLDERLYRFAWSYHHMLLDGWSSPLVLKDVFSAYKALDAGRAPTLEKRRPYRDYIAWLQKQDLKASETFWRQNLRGFSEAIQPIDLSVRQTPKRRQPSAGETQASRFGEQTLVISEQATSALQSFARAHQLTLNTLLQGAWALLLGRYSGAEDIVYGTVVAGRPATVPGVESMIGLFVNTLPFRIALKHHPSLADSIDLITWLKDLQDRQAELRQYEYSPLMQIQAWSEVPRGQPLFESILAFENYPQVELDSAAETRLRVAPLSASARTHYPLELVVVPRQTLGLRLSYDRERFAPETIERMLAHLRFLLHSLPSDGALAPQLVMLNANERDQLQPPSEPPAELMEMDVDDARLRCLHQLFEEQVERRPAAPAVIFGAESLTYGELNRRANRLARYLRQRGVGPEVCVAVFMKRSLELIVSLLAIVKAGGCYVPLDPAYPGERLTYILDEVRAPLVLTSRALSEHLPQTDSGVLAVDDLDEQLARQDDTNLESRGHSARLANIMYTSGSTGRPKGTMIAHRSIVNLVYRPTYVRIDEEDSLLLFSSIAFDVATFEIWGSLLNGARLVVAPADLSSLDELAETIRGQRVSVLWLTSGIFNQMVETHLDGLRGVKRLMTGGEALSASHVRRALDELTGCQIINGYGPTENTTYACTYAVPADDTLEPSVPIGRPLTNISAYVLDEHMQRVLPGAIGELYLGGEGVARGYFKQPALTAERFVPDPFSPQPGARLYKTGDQARQLEDGTLLFEGRADKQVKLRGYRIECGEIEARLLEHPAVRSAAVLLREDRPAEKQLVAYLVPTGPSERPAAGELRAYLQTWLPAYMLPGAYVWLERLPLTPNGKLDQRALPPPERQGGESTYLAPRTPVEEQLAALWAALFKLERVGITDNFFELGGHSILAIRLIGQVQAAFGVQVPLSVLFEQPTVMGMALAIVQQQMEQNDDDELERLLAEVEGLAAQTDNQVS</sequence>
<dbReference type="Gene3D" id="2.30.38.10">
    <property type="entry name" value="Luciferase, Domain 3"/>
    <property type="match status" value="1"/>
</dbReference>
<evidence type="ECO:0000256" key="2">
    <source>
        <dbReference type="ARBA" id="ARBA00006432"/>
    </source>
</evidence>
<dbReference type="InterPro" id="IPR006162">
    <property type="entry name" value="Ppantetheine_attach_site"/>
</dbReference>
<dbReference type="GO" id="GO:0005829">
    <property type="term" value="C:cytosol"/>
    <property type="evidence" value="ECO:0007669"/>
    <property type="project" value="TreeGrafter"/>
</dbReference>
<reference evidence="7" key="1">
    <citation type="submission" date="2018-12" db="EMBL/GenBank/DDBJ databases">
        <title>Tengunoibacter tsumagoiensis gen. nov., sp. nov., Dictyobacter kobayashii sp. nov., D. alpinus sp. nov., and D. joshuensis sp. nov. and description of Dictyobacteraceae fam. nov. within the order Ktedonobacterales isolated from Tengu-no-mugimeshi.</title>
        <authorList>
            <person name="Wang C.M."/>
            <person name="Zheng Y."/>
            <person name="Sakai Y."/>
            <person name="Toyoda A."/>
            <person name="Minakuchi Y."/>
            <person name="Abe K."/>
            <person name="Yokota A."/>
            <person name="Yabe S."/>
        </authorList>
    </citation>
    <scope>NUCLEOTIDE SEQUENCE [LARGE SCALE GENOMIC DNA]</scope>
    <source>
        <strain evidence="7">S-27</strain>
    </source>
</reference>
<dbReference type="InterPro" id="IPR020806">
    <property type="entry name" value="PKS_PP-bd"/>
</dbReference>
<dbReference type="PROSITE" id="PS50075">
    <property type="entry name" value="CARRIER"/>
    <property type="match status" value="1"/>
</dbReference>
<dbReference type="Pfam" id="PF00550">
    <property type="entry name" value="PP-binding"/>
    <property type="match status" value="1"/>
</dbReference>
<dbReference type="GO" id="GO:0044550">
    <property type="term" value="P:secondary metabolite biosynthetic process"/>
    <property type="evidence" value="ECO:0007669"/>
    <property type="project" value="UniProtKB-ARBA"/>
</dbReference>
<keyword evidence="4" id="KW-0597">Phosphoprotein</keyword>
<dbReference type="InterPro" id="IPR000873">
    <property type="entry name" value="AMP-dep_synth/lig_dom"/>
</dbReference>
<dbReference type="SMART" id="SM00823">
    <property type="entry name" value="PKS_PP"/>
    <property type="match status" value="1"/>
</dbReference>
<proteinExistence type="inferred from homology"/>
<dbReference type="FunFam" id="2.30.38.10:FF:000001">
    <property type="entry name" value="Non-ribosomal peptide synthetase PvdI"/>
    <property type="match status" value="1"/>
</dbReference>
<dbReference type="InterPro" id="IPR009081">
    <property type="entry name" value="PP-bd_ACP"/>
</dbReference>
<evidence type="ECO:0000313" key="7">
    <source>
        <dbReference type="Proteomes" id="UP000287224"/>
    </source>
</evidence>
<dbReference type="Gene3D" id="3.40.50.980">
    <property type="match status" value="2"/>
</dbReference>
<dbReference type="InterPro" id="IPR029058">
    <property type="entry name" value="AB_hydrolase_fold"/>
</dbReference>
<dbReference type="SUPFAM" id="SSF56801">
    <property type="entry name" value="Acetyl-CoA synthetase-like"/>
    <property type="match status" value="1"/>
</dbReference>
<comment type="cofactor">
    <cofactor evidence="1">
        <name>pantetheine 4'-phosphate</name>
        <dbReference type="ChEBI" id="CHEBI:47942"/>
    </cofactor>
</comment>
<comment type="similarity">
    <text evidence="2">Belongs to the ATP-dependent AMP-binding enzyme family.</text>
</comment>
<keyword evidence="7" id="KW-1185">Reference proteome</keyword>
<dbReference type="Gene3D" id="3.30.300.30">
    <property type="match status" value="1"/>
</dbReference>
<dbReference type="SUPFAM" id="SSF47336">
    <property type="entry name" value="ACP-like"/>
    <property type="match status" value="1"/>
</dbReference>
<dbReference type="GO" id="GO:0031177">
    <property type="term" value="F:phosphopantetheine binding"/>
    <property type="evidence" value="ECO:0007669"/>
    <property type="project" value="InterPro"/>
</dbReference>
<dbReference type="GO" id="GO:0043041">
    <property type="term" value="P:amino acid activation for nonribosomal peptide biosynthetic process"/>
    <property type="evidence" value="ECO:0007669"/>
    <property type="project" value="TreeGrafter"/>
</dbReference>
<dbReference type="FunFam" id="3.40.50.980:FF:000001">
    <property type="entry name" value="Non-ribosomal peptide synthetase"/>
    <property type="match status" value="1"/>
</dbReference>
<evidence type="ECO:0000256" key="1">
    <source>
        <dbReference type="ARBA" id="ARBA00001957"/>
    </source>
</evidence>
<dbReference type="InterPro" id="IPR010071">
    <property type="entry name" value="AA_adenyl_dom"/>
</dbReference>
<keyword evidence="3" id="KW-0596">Phosphopantetheine</keyword>
<dbReference type="PROSITE" id="PS00455">
    <property type="entry name" value="AMP_BINDING"/>
    <property type="match status" value="1"/>
</dbReference>
<dbReference type="PANTHER" id="PTHR45527">
    <property type="entry name" value="NONRIBOSOMAL PEPTIDE SYNTHETASE"/>
    <property type="match status" value="1"/>
</dbReference>
<gene>
    <name evidence="6" type="ORF">KDAU_47180</name>
</gene>
<dbReference type="Proteomes" id="UP000287224">
    <property type="component" value="Unassembled WGS sequence"/>
</dbReference>
<dbReference type="GO" id="GO:0003824">
    <property type="term" value="F:catalytic activity"/>
    <property type="evidence" value="ECO:0007669"/>
    <property type="project" value="InterPro"/>
</dbReference>
<evidence type="ECO:0000259" key="5">
    <source>
        <dbReference type="PROSITE" id="PS50075"/>
    </source>
</evidence>
<evidence type="ECO:0000256" key="3">
    <source>
        <dbReference type="ARBA" id="ARBA00022450"/>
    </source>
</evidence>
<dbReference type="Pfam" id="PF00668">
    <property type="entry name" value="Condensation"/>
    <property type="match status" value="1"/>
</dbReference>
<name>A0A401ZKK5_9CHLR</name>
<dbReference type="PANTHER" id="PTHR45527:SF1">
    <property type="entry name" value="FATTY ACID SYNTHASE"/>
    <property type="match status" value="1"/>
</dbReference>
<dbReference type="AlphaFoldDB" id="A0A401ZKK5"/>
<dbReference type="CDD" id="cd19543">
    <property type="entry name" value="DCL_NRPS"/>
    <property type="match status" value="1"/>
</dbReference>
<dbReference type="InterPro" id="IPR001242">
    <property type="entry name" value="Condensation_dom"/>
</dbReference>
<dbReference type="OrthoDB" id="9781737at2"/>
<dbReference type="InterPro" id="IPR036736">
    <property type="entry name" value="ACP-like_sf"/>
</dbReference>